<keyword evidence="7" id="KW-0811">Translocation</keyword>
<dbReference type="KEGG" id="goe:100907866"/>
<dbReference type="InterPro" id="IPR015007">
    <property type="entry name" value="NUP2/50/61"/>
</dbReference>
<keyword evidence="4" id="KW-0509">mRNA transport</keyword>
<protein>
    <submittedName>
        <fullName evidence="13">Nuclear pore complex protein Nup50</fullName>
    </submittedName>
</protein>
<dbReference type="GeneID" id="100907866"/>
<keyword evidence="12" id="KW-1185">Reference proteome</keyword>
<evidence type="ECO:0000256" key="5">
    <source>
        <dbReference type="ARBA" id="ARBA00022927"/>
    </source>
</evidence>
<evidence type="ECO:0000256" key="1">
    <source>
        <dbReference type="ARBA" id="ARBA00004567"/>
    </source>
</evidence>
<dbReference type="InterPro" id="IPR011993">
    <property type="entry name" value="PH-like_dom_sf"/>
</dbReference>
<evidence type="ECO:0000256" key="9">
    <source>
        <dbReference type="ARBA" id="ARBA00023242"/>
    </source>
</evidence>
<dbReference type="AlphaFoldDB" id="A0AAJ6QXV1"/>
<dbReference type="Pfam" id="PF08911">
    <property type="entry name" value="NUP50"/>
    <property type="match status" value="1"/>
</dbReference>
<dbReference type="SUPFAM" id="SSF50729">
    <property type="entry name" value="PH domain-like"/>
    <property type="match status" value="1"/>
</dbReference>
<name>A0AAJ6QXV1_9ACAR</name>
<keyword evidence="3" id="KW-0677">Repeat</keyword>
<evidence type="ECO:0000256" key="2">
    <source>
        <dbReference type="ARBA" id="ARBA00022448"/>
    </source>
</evidence>
<evidence type="ECO:0000256" key="10">
    <source>
        <dbReference type="SAM" id="MobiDB-lite"/>
    </source>
</evidence>
<feature type="region of interest" description="Disordered" evidence="10">
    <location>
        <begin position="140"/>
        <end position="286"/>
    </location>
</feature>
<accession>A0AAJ6QXV1</accession>
<feature type="compositionally biased region" description="Polar residues" evidence="10">
    <location>
        <begin position="76"/>
        <end position="92"/>
    </location>
</feature>
<evidence type="ECO:0000256" key="8">
    <source>
        <dbReference type="ARBA" id="ARBA00023132"/>
    </source>
</evidence>
<dbReference type="PANTHER" id="PTHR23138:SF141">
    <property type="entry name" value="NUCLEAR PORE COMPLEX PROTEIN NUP50"/>
    <property type="match status" value="1"/>
</dbReference>
<dbReference type="PANTHER" id="PTHR23138">
    <property type="entry name" value="RAN BINDING PROTEIN"/>
    <property type="match status" value="1"/>
</dbReference>
<dbReference type="GO" id="GO:0051028">
    <property type="term" value="P:mRNA transport"/>
    <property type="evidence" value="ECO:0007669"/>
    <property type="project" value="UniProtKB-KW"/>
</dbReference>
<keyword evidence="8" id="KW-0906">Nuclear pore complex</keyword>
<dbReference type="SMART" id="SM00160">
    <property type="entry name" value="RanBD"/>
    <property type="match status" value="1"/>
</dbReference>
<feature type="compositionally biased region" description="Polar residues" evidence="10">
    <location>
        <begin position="150"/>
        <end position="161"/>
    </location>
</feature>
<comment type="subcellular location">
    <subcellularLocation>
        <location evidence="1">Nucleus</location>
        <location evidence="1">Nuclear pore complex</location>
    </subcellularLocation>
</comment>
<dbReference type="PROSITE" id="PS50196">
    <property type="entry name" value="RANBD1"/>
    <property type="match status" value="1"/>
</dbReference>
<reference evidence="13" key="1">
    <citation type="submission" date="2025-08" db="UniProtKB">
        <authorList>
            <consortium name="RefSeq"/>
        </authorList>
    </citation>
    <scope>IDENTIFICATION</scope>
</reference>
<keyword evidence="5" id="KW-0653">Protein transport</keyword>
<feature type="compositionally biased region" description="Polar residues" evidence="10">
    <location>
        <begin position="175"/>
        <end position="226"/>
    </location>
</feature>
<feature type="domain" description="RanBD1" evidence="11">
    <location>
        <begin position="340"/>
        <end position="466"/>
    </location>
</feature>
<dbReference type="CTD" id="10762"/>
<evidence type="ECO:0000256" key="7">
    <source>
        <dbReference type="ARBA" id="ARBA00023010"/>
    </source>
</evidence>
<dbReference type="Gene3D" id="2.30.29.30">
    <property type="entry name" value="Pleckstrin-homology domain (PH domain)/Phosphotyrosine-binding domain (PTB)"/>
    <property type="match status" value="1"/>
</dbReference>
<proteinExistence type="predicted"/>
<keyword evidence="2" id="KW-0813">Transport</keyword>
<dbReference type="Pfam" id="PF00638">
    <property type="entry name" value="Ran_BP1"/>
    <property type="match status" value="1"/>
</dbReference>
<keyword evidence="6" id="KW-0007">Acetylation</keyword>
<evidence type="ECO:0000313" key="13">
    <source>
        <dbReference type="RefSeq" id="XP_003747574.1"/>
    </source>
</evidence>
<keyword evidence="9" id="KW-0539">Nucleus</keyword>
<feature type="region of interest" description="Disordered" evidence="10">
    <location>
        <begin position="1"/>
        <end position="33"/>
    </location>
</feature>
<feature type="compositionally biased region" description="Acidic residues" evidence="10">
    <location>
        <begin position="13"/>
        <end position="25"/>
    </location>
</feature>
<dbReference type="CDD" id="cd13170">
    <property type="entry name" value="RanBD_NUP50"/>
    <property type="match status" value="1"/>
</dbReference>
<evidence type="ECO:0000256" key="4">
    <source>
        <dbReference type="ARBA" id="ARBA00022816"/>
    </source>
</evidence>
<dbReference type="InterPro" id="IPR045255">
    <property type="entry name" value="RanBP1-like"/>
</dbReference>
<organism evidence="12 13">
    <name type="scientific">Galendromus occidentalis</name>
    <name type="common">western predatory mite</name>
    <dbReference type="NCBI Taxonomy" id="34638"/>
    <lineage>
        <taxon>Eukaryota</taxon>
        <taxon>Metazoa</taxon>
        <taxon>Ecdysozoa</taxon>
        <taxon>Arthropoda</taxon>
        <taxon>Chelicerata</taxon>
        <taxon>Arachnida</taxon>
        <taxon>Acari</taxon>
        <taxon>Parasitiformes</taxon>
        <taxon>Mesostigmata</taxon>
        <taxon>Gamasina</taxon>
        <taxon>Phytoseioidea</taxon>
        <taxon>Phytoseiidae</taxon>
        <taxon>Typhlodrominae</taxon>
        <taxon>Galendromus</taxon>
    </lineage>
</organism>
<dbReference type="GO" id="GO:0006606">
    <property type="term" value="P:protein import into nucleus"/>
    <property type="evidence" value="ECO:0007669"/>
    <property type="project" value="TreeGrafter"/>
</dbReference>
<feature type="region of interest" description="Disordered" evidence="10">
    <location>
        <begin position="64"/>
        <end position="92"/>
    </location>
</feature>
<dbReference type="RefSeq" id="XP_003747574.1">
    <property type="nucleotide sequence ID" value="XM_003747526.2"/>
</dbReference>
<dbReference type="GO" id="GO:0005643">
    <property type="term" value="C:nuclear pore"/>
    <property type="evidence" value="ECO:0007669"/>
    <property type="project" value="UniProtKB-SubCell"/>
</dbReference>
<sequence>MAKRRAEKTLTQDDLEEDDTPEEAGEFERASDEVLARRTFRKAKRTLPTTNNASAPRVSPFAGFSFLGNGGPNPPGQSTSMTNSTVSPSNGVKTSDEYLSKVAKLNKDILDCITRLMGNGAYINLTPCFEDYMKHFQRLTEEEEERQRKNNNNGTASNNVLVPTPAGTSIAEPSPTKSQTEAPKQTFSFQTQGASKTTMFGGNATTSLFNFDTTPKSASPENNSKPEFQFAKPVDPGKKFSFGLSSTSGKADGESEDPAASPIPAAKSLPFGAPPTSASTSGNPQTKAPLFSFGLGTTPTSGFQGFGTTGIQAPASASQATANHEDEEDQPPKVEIAPVEVEGSLYSKKVKLYYKKKQPDDKGAFAEKGVGFLHIIALDGGGHQLLVRAQTTLGNILLNIRLNKNMPVSRMKNNNVAIICVPNPPLNPNPKQDDEAPAPTMFLIKVKSKEDAAELHDKLVEFKESA</sequence>
<evidence type="ECO:0000256" key="3">
    <source>
        <dbReference type="ARBA" id="ARBA00022737"/>
    </source>
</evidence>
<evidence type="ECO:0000256" key="6">
    <source>
        <dbReference type="ARBA" id="ARBA00022990"/>
    </source>
</evidence>
<gene>
    <name evidence="13" type="primary">LOC100907866</name>
</gene>
<evidence type="ECO:0000313" key="12">
    <source>
        <dbReference type="Proteomes" id="UP000694867"/>
    </source>
</evidence>
<dbReference type="Proteomes" id="UP000694867">
    <property type="component" value="Unplaced"/>
</dbReference>
<dbReference type="InterPro" id="IPR000156">
    <property type="entry name" value="Ran_bind_dom"/>
</dbReference>
<feature type="compositionally biased region" description="Polar residues" evidence="10">
    <location>
        <begin position="276"/>
        <end position="286"/>
    </location>
</feature>
<evidence type="ECO:0000259" key="11">
    <source>
        <dbReference type="PROSITE" id="PS50196"/>
    </source>
</evidence>